<dbReference type="Gene3D" id="3.30.1360.120">
    <property type="entry name" value="Probable tRNA modification gtpase trme, domain 1"/>
    <property type="match status" value="1"/>
</dbReference>
<dbReference type="PANTHER" id="PTHR42714:SF2">
    <property type="entry name" value="TRNA MODIFICATION GTPASE GTPBP3, MITOCHONDRIAL"/>
    <property type="match status" value="1"/>
</dbReference>
<dbReference type="CDD" id="cd04164">
    <property type="entry name" value="trmE"/>
    <property type="match status" value="1"/>
</dbReference>
<organism evidence="7 8">
    <name type="scientific">Potamilus streckersoni</name>
    <dbReference type="NCBI Taxonomy" id="2493646"/>
    <lineage>
        <taxon>Eukaryota</taxon>
        <taxon>Metazoa</taxon>
        <taxon>Spiralia</taxon>
        <taxon>Lophotrochozoa</taxon>
        <taxon>Mollusca</taxon>
        <taxon>Bivalvia</taxon>
        <taxon>Autobranchia</taxon>
        <taxon>Heteroconchia</taxon>
        <taxon>Palaeoheterodonta</taxon>
        <taxon>Unionida</taxon>
        <taxon>Unionoidea</taxon>
        <taxon>Unionidae</taxon>
        <taxon>Ambleminae</taxon>
        <taxon>Lampsilini</taxon>
        <taxon>Potamilus</taxon>
    </lineage>
</organism>
<reference evidence="7" key="2">
    <citation type="journal article" date="2021" name="Genome Biol. Evol.">
        <title>Developing a high-quality reference genome for a parasitic bivalve with doubly uniparental inheritance (Bivalvia: Unionida).</title>
        <authorList>
            <person name="Smith C.H."/>
        </authorList>
    </citation>
    <scope>NUCLEOTIDE SEQUENCE</scope>
    <source>
        <strain evidence="7">CHS0354</strain>
        <tissue evidence="7">Mantle</tissue>
    </source>
</reference>
<dbReference type="InterPro" id="IPR006073">
    <property type="entry name" value="GTP-bd"/>
</dbReference>
<dbReference type="PROSITE" id="PS51709">
    <property type="entry name" value="G_TRME"/>
    <property type="match status" value="1"/>
</dbReference>
<dbReference type="PANTHER" id="PTHR42714">
    <property type="entry name" value="TRNA MODIFICATION GTPASE GTPBP3"/>
    <property type="match status" value="1"/>
</dbReference>
<gene>
    <name evidence="7" type="ORF">CHS0354_018570</name>
</gene>
<dbReference type="Pfam" id="PF12631">
    <property type="entry name" value="MnmE_helical"/>
    <property type="match status" value="1"/>
</dbReference>
<dbReference type="Proteomes" id="UP001195483">
    <property type="component" value="Unassembled WGS sequence"/>
</dbReference>
<keyword evidence="2 5" id="KW-0819">tRNA processing</keyword>
<reference evidence="7" key="3">
    <citation type="submission" date="2023-05" db="EMBL/GenBank/DDBJ databases">
        <authorList>
            <person name="Smith C.H."/>
        </authorList>
    </citation>
    <scope>NUCLEOTIDE SEQUENCE</scope>
    <source>
        <strain evidence="7">CHS0354</strain>
        <tissue evidence="7">Mantle</tissue>
    </source>
</reference>
<dbReference type="SUPFAM" id="SSF116878">
    <property type="entry name" value="TrmE connector domain"/>
    <property type="match status" value="1"/>
</dbReference>
<comment type="similarity">
    <text evidence="1 5">Belongs to the TRAFAC class TrmE-Era-EngA-EngB-Septin-like GTPase superfamily. TrmE GTPase family.</text>
</comment>
<sequence>MIADRPDDTIAAVATAPGRGGVGIVRISGPDAVKISSAVCRFSGDKTLESLAVNTLAFVRIYESGRLIDEGMAAVMRAPRSFTGEDTVELNLHGSPVVLAEVMSILTQRGVRPANPGEFTRPVEGLIRAKTLKAAEMAVNQLKGDLYHKISAFKSDISWVLALLNAGIDFSDEDITFADHQEITQKLTALTEETQRILAGYRQGRMYTDGVRAALFGRPNAGKSSLMNCLLQNERSIVTDIPGTTRDTVSDYFELNGMPVYLTDTAGLRQTLDPVEQEGIRRAYDAVSASDIAVWVIDAAAPFFEEDLSRIPSEVSILPVFNKTDLAPAPAKEKLPADARLFAPVSISCRQPESIDALKIRLTEIFTDSASSGESPVFVTLRQKTCLEEALKYVSQALDIHTGRENEEMTAFLLTESLNALGAVIGETTPDEMLNRIFANFCIGK</sequence>
<dbReference type="InterPro" id="IPR005225">
    <property type="entry name" value="Small_GTP-bd"/>
</dbReference>
<dbReference type="GO" id="GO:0030488">
    <property type="term" value="P:tRNA methylation"/>
    <property type="evidence" value="ECO:0007669"/>
    <property type="project" value="TreeGrafter"/>
</dbReference>
<comment type="caution">
    <text evidence="7">The sequence shown here is derived from an EMBL/GenBank/DDBJ whole genome shotgun (WGS) entry which is preliminary data.</text>
</comment>
<dbReference type="GO" id="GO:0003924">
    <property type="term" value="F:GTPase activity"/>
    <property type="evidence" value="ECO:0007669"/>
    <property type="project" value="InterPro"/>
</dbReference>
<dbReference type="NCBIfam" id="TIGR00231">
    <property type="entry name" value="small_GTP"/>
    <property type="match status" value="1"/>
</dbReference>
<dbReference type="SUPFAM" id="SSF52540">
    <property type="entry name" value="P-loop containing nucleoside triphosphate hydrolases"/>
    <property type="match status" value="1"/>
</dbReference>
<keyword evidence="4 5" id="KW-0342">GTP-binding</keyword>
<dbReference type="InterPro" id="IPR031168">
    <property type="entry name" value="G_TrmE"/>
</dbReference>
<dbReference type="EMBL" id="JAEAOA010001141">
    <property type="protein sequence ID" value="KAK3606974.1"/>
    <property type="molecule type" value="Genomic_DNA"/>
</dbReference>
<dbReference type="Pfam" id="PF10396">
    <property type="entry name" value="TrmE_N"/>
    <property type="match status" value="1"/>
</dbReference>
<dbReference type="InterPro" id="IPR025867">
    <property type="entry name" value="MnmE_helical"/>
</dbReference>
<proteinExistence type="inferred from homology"/>
<protein>
    <recommendedName>
        <fullName evidence="6">TrmE-type G domain-containing protein</fullName>
    </recommendedName>
</protein>
<reference evidence="7" key="1">
    <citation type="journal article" date="2021" name="Genome Biol. Evol.">
        <title>A High-Quality Reference Genome for a Parasitic Bivalve with Doubly Uniparental Inheritance (Bivalvia: Unionida).</title>
        <authorList>
            <person name="Smith C.H."/>
        </authorList>
    </citation>
    <scope>NUCLEOTIDE SEQUENCE</scope>
    <source>
        <strain evidence="7">CHS0354</strain>
    </source>
</reference>
<dbReference type="InterPro" id="IPR004520">
    <property type="entry name" value="GTPase_MnmE"/>
</dbReference>
<dbReference type="InterPro" id="IPR018948">
    <property type="entry name" value="GTP-bd_TrmE_N"/>
</dbReference>
<evidence type="ECO:0000313" key="7">
    <source>
        <dbReference type="EMBL" id="KAK3606974.1"/>
    </source>
</evidence>
<feature type="domain" description="TrmE-type G" evidence="6">
    <location>
        <begin position="210"/>
        <end position="367"/>
    </location>
</feature>
<dbReference type="GO" id="GO:0005829">
    <property type="term" value="C:cytosol"/>
    <property type="evidence" value="ECO:0007669"/>
    <property type="project" value="TreeGrafter"/>
</dbReference>
<dbReference type="HAMAP" id="MF_00379">
    <property type="entry name" value="GTPase_MnmE"/>
    <property type="match status" value="1"/>
</dbReference>
<dbReference type="NCBIfam" id="TIGR00450">
    <property type="entry name" value="mnmE_trmE_thdF"/>
    <property type="match status" value="1"/>
</dbReference>
<dbReference type="Gene3D" id="1.20.120.430">
    <property type="entry name" value="tRNA modification GTPase MnmE domain 2"/>
    <property type="match status" value="1"/>
</dbReference>
<name>A0AAE0WAD1_9BIVA</name>
<evidence type="ECO:0000256" key="1">
    <source>
        <dbReference type="ARBA" id="ARBA00011043"/>
    </source>
</evidence>
<evidence type="ECO:0000256" key="5">
    <source>
        <dbReference type="RuleBase" id="RU003313"/>
    </source>
</evidence>
<evidence type="ECO:0000256" key="2">
    <source>
        <dbReference type="ARBA" id="ARBA00022694"/>
    </source>
</evidence>
<keyword evidence="8" id="KW-1185">Reference proteome</keyword>
<evidence type="ECO:0000259" key="6">
    <source>
        <dbReference type="PROSITE" id="PS51709"/>
    </source>
</evidence>
<evidence type="ECO:0000256" key="4">
    <source>
        <dbReference type="ARBA" id="ARBA00023134"/>
    </source>
</evidence>
<dbReference type="InterPro" id="IPR027417">
    <property type="entry name" value="P-loop_NTPase"/>
</dbReference>
<dbReference type="InterPro" id="IPR027368">
    <property type="entry name" value="MnmE_dom2"/>
</dbReference>
<dbReference type="GO" id="GO:0005525">
    <property type="term" value="F:GTP binding"/>
    <property type="evidence" value="ECO:0007669"/>
    <property type="project" value="UniProtKB-KW"/>
</dbReference>
<keyword evidence="3 5" id="KW-0547">Nucleotide-binding</keyword>
<dbReference type="GO" id="GO:0002098">
    <property type="term" value="P:tRNA wobble uridine modification"/>
    <property type="evidence" value="ECO:0007669"/>
    <property type="project" value="TreeGrafter"/>
</dbReference>
<dbReference type="Gene3D" id="3.40.50.300">
    <property type="entry name" value="P-loop containing nucleotide triphosphate hydrolases"/>
    <property type="match status" value="1"/>
</dbReference>
<evidence type="ECO:0000313" key="8">
    <source>
        <dbReference type="Proteomes" id="UP001195483"/>
    </source>
</evidence>
<dbReference type="InterPro" id="IPR027266">
    <property type="entry name" value="TrmE/GcvT-like"/>
</dbReference>
<dbReference type="CDD" id="cd14858">
    <property type="entry name" value="TrmE_N"/>
    <property type="match status" value="1"/>
</dbReference>
<dbReference type="AlphaFoldDB" id="A0AAE0WAD1"/>
<accession>A0AAE0WAD1</accession>
<evidence type="ECO:0000256" key="3">
    <source>
        <dbReference type="ARBA" id="ARBA00022741"/>
    </source>
</evidence>
<dbReference type="Pfam" id="PF01926">
    <property type="entry name" value="MMR_HSR1"/>
    <property type="match status" value="1"/>
</dbReference>